<protein>
    <recommendedName>
        <fullName evidence="6">F-box domain-containing protein</fullName>
    </recommendedName>
</protein>
<feature type="region of interest" description="Disordered" evidence="1">
    <location>
        <begin position="1"/>
        <end position="35"/>
    </location>
</feature>
<evidence type="ECO:0000313" key="5">
    <source>
        <dbReference type="Proteomes" id="UP000516437"/>
    </source>
</evidence>
<dbReference type="Pfam" id="PF00646">
    <property type="entry name" value="F-box"/>
    <property type="match status" value="1"/>
</dbReference>
<organism evidence="4 5">
    <name type="scientific">Morella rubra</name>
    <name type="common">Chinese bayberry</name>
    <dbReference type="NCBI Taxonomy" id="262757"/>
    <lineage>
        <taxon>Eukaryota</taxon>
        <taxon>Viridiplantae</taxon>
        <taxon>Streptophyta</taxon>
        <taxon>Embryophyta</taxon>
        <taxon>Tracheophyta</taxon>
        <taxon>Spermatophyta</taxon>
        <taxon>Magnoliopsida</taxon>
        <taxon>eudicotyledons</taxon>
        <taxon>Gunneridae</taxon>
        <taxon>Pentapetalae</taxon>
        <taxon>rosids</taxon>
        <taxon>fabids</taxon>
        <taxon>Fagales</taxon>
        <taxon>Myricaceae</taxon>
        <taxon>Morella</taxon>
    </lineage>
</organism>
<dbReference type="EMBL" id="RXIC02000025">
    <property type="protein sequence ID" value="KAB1205843.1"/>
    <property type="molecule type" value="Genomic_DNA"/>
</dbReference>
<dbReference type="Gene3D" id="3.80.10.10">
    <property type="entry name" value="Ribonuclease Inhibitor"/>
    <property type="match status" value="1"/>
</dbReference>
<feature type="compositionally biased region" description="Basic residues" evidence="1">
    <location>
        <begin position="15"/>
        <end position="31"/>
    </location>
</feature>
<sequence>MVAPQQESQTLSRSPQKRSKRLHHQQPHHLRSYVSSNPHLPDDVLDIIFSFLPIKHEVQIGVLSKRFRNSWLSNRKLFFDREFGRSHTQGELIEIINRVFDSHVGSKIQTLRLYFDPTGVEHMFEKWIKICIEKGIEELDLDFYQRRDPFRLSSEYIDVESIRILKLVHCSVVFPPKLKGLGFLTTLILRRVDLTAEMLETLFCHCLNLETLDLWYCYEIDHFEVFARNLKKFKALKIGHCLEIERIDIDSPTLRSIYYTGNIVDFRFYDAFQLDEVLLYFIPPKSFIQAYVAENLVSDLSHVNVLTTSSPFLEGLTARIRDGTFRAMPFCFWNLKEFHLYMEGASYCNLFDIASFLKNCPCLERLFIDLNDFSFECGLYWELHQKEIIDDGFYFSFTRLKIIKIQGFKFQRLELELVKFLLEKTMFLEALVLVTPKNGRARIKAPEAQLYNRLFCSWRASPRARILYEYPNDRSLVHPKQSKSWV</sequence>
<proteinExistence type="predicted"/>
<dbReference type="InterPro" id="IPR055357">
    <property type="entry name" value="LRR_At1g61320_AtMIF1"/>
</dbReference>
<dbReference type="PANTHER" id="PTHR34145">
    <property type="entry name" value="OS02G0105600 PROTEIN"/>
    <property type="match status" value="1"/>
</dbReference>
<dbReference type="Proteomes" id="UP000516437">
    <property type="component" value="Chromosome 7"/>
</dbReference>
<reference evidence="4 5" key="1">
    <citation type="journal article" date="2019" name="Plant Biotechnol. J.">
        <title>The red bayberry genome and genetic basis of sex determination.</title>
        <authorList>
            <person name="Jia H.M."/>
            <person name="Jia H.J."/>
            <person name="Cai Q.L."/>
            <person name="Wang Y."/>
            <person name="Zhao H.B."/>
            <person name="Yang W.F."/>
            <person name="Wang G.Y."/>
            <person name="Li Y.H."/>
            <person name="Zhan D.L."/>
            <person name="Shen Y.T."/>
            <person name="Niu Q.F."/>
            <person name="Chang L."/>
            <person name="Qiu J."/>
            <person name="Zhao L."/>
            <person name="Xie H.B."/>
            <person name="Fu W.Y."/>
            <person name="Jin J."/>
            <person name="Li X.W."/>
            <person name="Jiao Y."/>
            <person name="Zhou C.C."/>
            <person name="Tu T."/>
            <person name="Chai C.Y."/>
            <person name="Gao J.L."/>
            <person name="Fan L.J."/>
            <person name="van de Weg E."/>
            <person name="Wang J.Y."/>
            <person name="Gao Z.S."/>
        </authorList>
    </citation>
    <scope>NUCLEOTIDE SEQUENCE [LARGE SCALE GENOMIC DNA]</scope>
    <source>
        <tissue evidence="4">Leaves</tissue>
    </source>
</reference>
<dbReference type="SUPFAM" id="SSF81383">
    <property type="entry name" value="F-box domain"/>
    <property type="match status" value="1"/>
</dbReference>
<gene>
    <name evidence="4" type="ORF">CJ030_MR7G027972</name>
</gene>
<evidence type="ECO:0000313" key="4">
    <source>
        <dbReference type="EMBL" id="KAB1205843.1"/>
    </source>
</evidence>
<dbReference type="InterPro" id="IPR032675">
    <property type="entry name" value="LRR_dom_sf"/>
</dbReference>
<evidence type="ECO:0000259" key="3">
    <source>
        <dbReference type="Pfam" id="PF23622"/>
    </source>
</evidence>
<dbReference type="PANTHER" id="PTHR34145:SF54">
    <property type="entry name" value="FBD-ASSOCIATED F-BOX PLANT PROTEIN"/>
    <property type="match status" value="1"/>
</dbReference>
<dbReference type="AlphaFoldDB" id="A0A6A1UZN7"/>
<evidence type="ECO:0000259" key="2">
    <source>
        <dbReference type="Pfam" id="PF00646"/>
    </source>
</evidence>
<dbReference type="InterPro" id="IPR053772">
    <property type="entry name" value="At1g61320/At1g61330-like"/>
</dbReference>
<feature type="domain" description="F-box" evidence="2">
    <location>
        <begin position="39"/>
        <end position="77"/>
    </location>
</feature>
<dbReference type="Pfam" id="PF23622">
    <property type="entry name" value="LRR_At1g61320_AtMIF1"/>
    <property type="match status" value="1"/>
</dbReference>
<feature type="compositionally biased region" description="Polar residues" evidence="1">
    <location>
        <begin position="1"/>
        <end position="14"/>
    </location>
</feature>
<comment type="caution">
    <text evidence="4">The sequence shown here is derived from an EMBL/GenBank/DDBJ whole genome shotgun (WGS) entry which is preliminary data.</text>
</comment>
<evidence type="ECO:0000256" key="1">
    <source>
        <dbReference type="SAM" id="MobiDB-lite"/>
    </source>
</evidence>
<dbReference type="SUPFAM" id="SSF52047">
    <property type="entry name" value="RNI-like"/>
    <property type="match status" value="1"/>
</dbReference>
<name>A0A6A1UZN7_9ROSI</name>
<dbReference type="InterPro" id="IPR001810">
    <property type="entry name" value="F-box_dom"/>
</dbReference>
<dbReference type="InterPro" id="IPR036047">
    <property type="entry name" value="F-box-like_dom_sf"/>
</dbReference>
<feature type="domain" description="At1g61320/AtMIF1 LRR" evidence="3">
    <location>
        <begin position="101"/>
        <end position="439"/>
    </location>
</feature>
<evidence type="ECO:0008006" key="6">
    <source>
        <dbReference type="Google" id="ProtNLM"/>
    </source>
</evidence>
<dbReference type="OrthoDB" id="673865at2759"/>
<keyword evidence="5" id="KW-1185">Reference proteome</keyword>
<accession>A0A6A1UZN7</accession>